<dbReference type="InterPro" id="IPR040919">
    <property type="entry name" value="Asparaginase_C"/>
</dbReference>
<dbReference type="PROSITE" id="PS51272">
    <property type="entry name" value="SLH"/>
    <property type="match status" value="3"/>
</dbReference>
<evidence type="ECO:0000313" key="7">
    <source>
        <dbReference type="Proteomes" id="UP001469365"/>
    </source>
</evidence>
<organism evidence="6 7">
    <name type="scientific">Paenibacillus filicis</name>
    <dbReference type="NCBI Taxonomy" id="669464"/>
    <lineage>
        <taxon>Bacteria</taxon>
        <taxon>Bacillati</taxon>
        <taxon>Bacillota</taxon>
        <taxon>Bacilli</taxon>
        <taxon>Bacillales</taxon>
        <taxon>Paenibacillaceae</taxon>
        <taxon>Paenibacillus</taxon>
    </lineage>
</organism>
<dbReference type="InterPro" id="IPR036152">
    <property type="entry name" value="Asp/glu_Ase-like_sf"/>
</dbReference>
<dbReference type="CDD" id="cd00063">
    <property type="entry name" value="FN3"/>
    <property type="match status" value="1"/>
</dbReference>
<gene>
    <name evidence="6" type="ORF">WMW72_03010</name>
</gene>
<comment type="similarity">
    <text evidence="1">Belongs to the asparaginase 1 family.</text>
</comment>
<dbReference type="SUPFAM" id="SSF49265">
    <property type="entry name" value="Fibronectin type III"/>
    <property type="match status" value="1"/>
</dbReference>
<dbReference type="InterPro" id="IPR006034">
    <property type="entry name" value="Asparaginase/glutaminase-like"/>
</dbReference>
<dbReference type="CDD" id="cd08964">
    <property type="entry name" value="L-asparaginase_II"/>
    <property type="match status" value="1"/>
</dbReference>
<dbReference type="InterPro" id="IPR027474">
    <property type="entry name" value="L-asparaginase_N"/>
</dbReference>
<dbReference type="SUPFAM" id="SSF53774">
    <property type="entry name" value="Glutaminase/Asparaginase"/>
    <property type="match status" value="1"/>
</dbReference>
<keyword evidence="2 6" id="KW-0378">Hydrolase</keyword>
<proteinExistence type="inferred from homology"/>
<feature type="domain" description="Fibronectin type-III" evidence="4">
    <location>
        <begin position="412"/>
        <end position="523"/>
    </location>
</feature>
<dbReference type="RefSeq" id="WP_341413915.1">
    <property type="nucleotide sequence ID" value="NZ_JBBPCC010000001.1"/>
</dbReference>
<sequence>MTYIQNHSASTRRYVPLLLLTLIAAASTIFSSPSAVKAEQLSAKPPVASIPLPELTEDFKQSPLPNVIVIGTGGTLAGKAADATSFQNYRAGTFPIADLVGQLPNKSKIADVASAQFGNKGSGAYTLADLYDLSQTVDAALAQYDGAVVTTGTDTMEEIAYFLDLTVRSEKPVVVTGAMRPWDVIGTDAPANLYNAIKLAGSGKTKSYGTVIMLNDVIQAARDVTKSNSHRMDTFNTPMLGALGYIDESNIRMYRLTNRALKAGSPEWATPFDLTTITKDKIPPVEIAYAYQDAGGGAITQFVQDGVKGIVTSGTGAGGLSSKMSAARSKAIQQGVIFVTTTRTGSGTMYGSSNGIIAGDSLNAPHARILLAVSMAFSSDFQTIKGYFETVGNQDITMKPVPAEDKEAPVWPPGIKLIASDVSQTAVTLAWPAAQDNVGVSKYRVYEAGSNLPLATVSTSVYASTGSKGKVQTSVYGSVYENVYAQRITGLNPGTLYTFSVKAVDEAGNESTALTQGVTTLSSNTDEGSSNGGSGSGSGPVTAPVQEKKELTLPAGEGGTIDFKNVTIKIPAGAAGQELKLSVQQVEDVSGLVTKEQVLLSPVFELLKNFSGSFDKPVSVTLPFEAGKLKPGQVPAVFYFDEAKKAWTLVGIGTVSGGRITVEVDHFTKFAVFGVDAPVEKPLVSFTDLAGHWSEEAVKKAAALGIVSGYPDGSFKPDGAVTRAEFTLMLMTALGPEANAPATKFADQNEIGTWAAQAIAQAVQQGAIQGYEDGTFRPGARINRAEMAVMIAGAKGLKLQGGAATGFADDGDIPAWAKGAVDAIRKQGIVEGRSGGEFAPAASATRGEAATIILKLLPGSR</sequence>
<dbReference type="InterPro" id="IPR013783">
    <property type="entry name" value="Ig-like_fold"/>
</dbReference>
<dbReference type="PRINTS" id="PR00139">
    <property type="entry name" value="ASNGLNASE"/>
</dbReference>
<feature type="region of interest" description="Disordered" evidence="3">
    <location>
        <begin position="520"/>
        <end position="543"/>
    </location>
</feature>
<dbReference type="Pfam" id="PF00041">
    <property type="entry name" value="fn3"/>
    <property type="match status" value="1"/>
</dbReference>
<evidence type="ECO:0000256" key="2">
    <source>
        <dbReference type="ARBA" id="ARBA00022801"/>
    </source>
</evidence>
<dbReference type="Proteomes" id="UP001469365">
    <property type="component" value="Unassembled WGS sequence"/>
</dbReference>
<comment type="caution">
    <text evidence="6">The sequence shown here is derived from an EMBL/GenBank/DDBJ whole genome shotgun (WGS) entry which is preliminary data.</text>
</comment>
<dbReference type="Gene3D" id="3.40.50.40">
    <property type="match status" value="1"/>
</dbReference>
<dbReference type="GO" id="GO:0004067">
    <property type="term" value="F:asparaginase activity"/>
    <property type="evidence" value="ECO:0007669"/>
    <property type="project" value="UniProtKB-EC"/>
</dbReference>
<dbReference type="SMART" id="SM00060">
    <property type="entry name" value="FN3"/>
    <property type="match status" value="1"/>
</dbReference>
<dbReference type="InterPro" id="IPR036116">
    <property type="entry name" value="FN3_sf"/>
</dbReference>
<dbReference type="Pfam" id="PF17763">
    <property type="entry name" value="Asparaginase_C"/>
    <property type="match status" value="1"/>
</dbReference>
<dbReference type="EC" id="3.5.1.1" evidence="6"/>
<feature type="domain" description="SLH" evidence="5">
    <location>
        <begin position="745"/>
        <end position="805"/>
    </location>
</feature>
<dbReference type="PANTHER" id="PTHR11707">
    <property type="entry name" value="L-ASPARAGINASE"/>
    <property type="match status" value="1"/>
</dbReference>
<dbReference type="PANTHER" id="PTHR11707:SF28">
    <property type="entry name" value="60 KDA LYSOPHOSPHOLIPASE"/>
    <property type="match status" value="1"/>
</dbReference>
<dbReference type="SMART" id="SM00870">
    <property type="entry name" value="Asparaginase"/>
    <property type="match status" value="1"/>
</dbReference>
<dbReference type="PIRSF" id="PIRSF001220">
    <property type="entry name" value="L-ASNase_gatD"/>
    <property type="match status" value="1"/>
</dbReference>
<feature type="domain" description="SLH" evidence="5">
    <location>
        <begin position="807"/>
        <end position="861"/>
    </location>
</feature>
<evidence type="ECO:0000256" key="3">
    <source>
        <dbReference type="SAM" id="MobiDB-lite"/>
    </source>
</evidence>
<dbReference type="SFLD" id="SFLDS00057">
    <property type="entry name" value="Glutaminase/Asparaginase"/>
    <property type="match status" value="1"/>
</dbReference>
<name>A0ABU9DF19_9BACL</name>
<dbReference type="Gene3D" id="2.60.220.30">
    <property type="match status" value="1"/>
</dbReference>
<evidence type="ECO:0000259" key="4">
    <source>
        <dbReference type="PROSITE" id="PS50853"/>
    </source>
</evidence>
<dbReference type="Gene3D" id="2.60.40.10">
    <property type="entry name" value="Immunoglobulins"/>
    <property type="match status" value="1"/>
</dbReference>
<dbReference type="Gene3D" id="3.40.50.1170">
    <property type="entry name" value="L-asparaginase, N-terminal domain"/>
    <property type="match status" value="1"/>
</dbReference>
<keyword evidence="7" id="KW-1185">Reference proteome</keyword>
<dbReference type="InterPro" id="IPR004550">
    <property type="entry name" value="AsnASE_II"/>
</dbReference>
<dbReference type="EMBL" id="JBBPCC010000001">
    <property type="protein sequence ID" value="MEK8126871.1"/>
    <property type="molecule type" value="Genomic_DNA"/>
</dbReference>
<evidence type="ECO:0000256" key="1">
    <source>
        <dbReference type="ARBA" id="ARBA00010518"/>
    </source>
</evidence>
<evidence type="ECO:0000259" key="5">
    <source>
        <dbReference type="PROSITE" id="PS51272"/>
    </source>
</evidence>
<accession>A0ABU9DF19</accession>
<reference evidence="6 7" key="1">
    <citation type="submission" date="2024-04" db="EMBL/GenBank/DDBJ databases">
        <title>draft genome sequnece of Paenibacillus filicis.</title>
        <authorList>
            <person name="Kim D.-U."/>
        </authorList>
    </citation>
    <scope>NUCLEOTIDE SEQUENCE [LARGE SCALE GENOMIC DNA]</scope>
    <source>
        <strain evidence="6 7">KACC14197</strain>
    </source>
</reference>
<dbReference type="InterPro" id="IPR027473">
    <property type="entry name" value="L-asparaginase_C"/>
</dbReference>
<feature type="domain" description="SLH" evidence="5">
    <location>
        <begin position="681"/>
        <end position="744"/>
    </location>
</feature>
<protein>
    <submittedName>
        <fullName evidence="6">Asparaginase domain-containing protein</fullName>
        <ecNumber evidence="6">3.5.1.1</ecNumber>
    </submittedName>
</protein>
<dbReference type="PROSITE" id="PS51732">
    <property type="entry name" value="ASN_GLN_ASE_3"/>
    <property type="match status" value="1"/>
</dbReference>
<dbReference type="InterPro" id="IPR037152">
    <property type="entry name" value="L-asparaginase_N_sf"/>
</dbReference>
<dbReference type="InterPro" id="IPR001119">
    <property type="entry name" value="SLH_dom"/>
</dbReference>
<evidence type="ECO:0000313" key="6">
    <source>
        <dbReference type="EMBL" id="MEK8126871.1"/>
    </source>
</evidence>
<dbReference type="InterPro" id="IPR003961">
    <property type="entry name" value="FN3_dom"/>
</dbReference>
<dbReference type="Pfam" id="PF00395">
    <property type="entry name" value="SLH"/>
    <property type="match status" value="3"/>
</dbReference>
<dbReference type="PIRSF" id="PIRSF500176">
    <property type="entry name" value="L_ASNase"/>
    <property type="match status" value="1"/>
</dbReference>
<dbReference type="Pfam" id="PF00710">
    <property type="entry name" value="Asparaginase"/>
    <property type="match status" value="1"/>
</dbReference>
<dbReference type="PROSITE" id="PS50853">
    <property type="entry name" value="FN3"/>
    <property type="match status" value="1"/>
</dbReference>